<dbReference type="Proteomes" id="UP000576393">
    <property type="component" value="Unassembled WGS sequence"/>
</dbReference>
<keyword evidence="2" id="KW-1185">Reference proteome</keyword>
<evidence type="ECO:0000313" key="1">
    <source>
        <dbReference type="EMBL" id="NYF41319.1"/>
    </source>
</evidence>
<accession>A0A852UYL3</accession>
<organism evidence="1 2">
    <name type="scientific">Streptosporangium sandarakinum</name>
    <dbReference type="NCBI Taxonomy" id="1260955"/>
    <lineage>
        <taxon>Bacteria</taxon>
        <taxon>Bacillati</taxon>
        <taxon>Actinomycetota</taxon>
        <taxon>Actinomycetes</taxon>
        <taxon>Streptosporangiales</taxon>
        <taxon>Streptosporangiaceae</taxon>
        <taxon>Streptosporangium</taxon>
    </lineage>
</organism>
<name>A0A852UYL3_9ACTN</name>
<dbReference type="RefSeq" id="WP_179821984.1">
    <property type="nucleotide sequence ID" value="NZ_JACCCO010000001.1"/>
</dbReference>
<dbReference type="EMBL" id="JACCCO010000001">
    <property type="protein sequence ID" value="NYF41319.1"/>
    <property type="molecule type" value="Genomic_DNA"/>
</dbReference>
<sequence length="50" mass="5301">MAPPHAPAIAASDVFPWVRHLSVDEFRAFTLEPVEALSGTVEAGGRGLRA</sequence>
<evidence type="ECO:0000313" key="2">
    <source>
        <dbReference type="Proteomes" id="UP000576393"/>
    </source>
</evidence>
<proteinExistence type="predicted"/>
<dbReference type="AlphaFoldDB" id="A0A852UYL3"/>
<reference evidence="1 2" key="1">
    <citation type="submission" date="2020-07" db="EMBL/GenBank/DDBJ databases">
        <title>Sequencing the genomes of 1000 actinobacteria strains.</title>
        <authorList>
            <person name="Klenk H.-P."/>
        </authorList>
    </citation>
    <scope>NUCLEOTIDE SEQUENCE [LARGE SCALE GENOMIC DNA]</scope>
    <source>
        <strain evidence="1 2">DSM 45763</strain>
    </source>
</reference>
<gene>
    <name evidence="1" type="ORF">HDA43_003478</name>
</gene>
<protein>
    <submittedName>
        <fullName evidence="1">Uncharacterized protein</fullName>
    </submittedName>
</protein>
<comment type="caution">
    <text evidence="1">The sequence shown here is derived from an EMBL/GenBank/DDBJ whole genome shotgun (WGS) entry which is preliminary data.</text>
</comment>